<evidence type="ECO:0000259" key="2">
    <source>
        <dbReference type="SMART" id="SM01389"/>
    </source>
</evidence>
<dbReference type="GO" id="GO:0032044">
    <property type="term" value="C:DSIF complex"/>
    <property type="evidence" value="ECO:0007669"/>
    <property type="project" value="TreeGrafter"/>
</dbReference>
<reference evidence="3" key="1">
    <citation type="submission" date="2020-03" db="EMBL/GenBank/DDBJ databases">
        <authorList>
            <person name="Chebbi M.A."/>
            <person name="Drezen J.M."/>
        </authorList>
    </citation>
    <scope>NUCLEOTIDE SEQUENCE</scope>
    <source>
        <tissue evidence="3">Whole body</tissue>
    </source>
</reference>
<accession>A0A8J5VBM7</accession>
<dbReference type="PANTHER" id="PTHR12882:SF1">
    <property type="entry name" value="TRANSCRIPTION ELONGATION FACTOR SPT4"/>
    <property type="match status" value="1"/>
</dbReference>
<evidence type="ECO:0000313" key="3">
    <source>
        <dbReference type="EMBL" id="KAG8040863.1"/>
    </source>
</evidence>
<dbReference type="Pfam" id="PF06093">
    <property type="entry name" value="Spt4"/>
    <property type="match status" value="1"/>
</dbReference>
<dbReference type="GO" id="GO:0006355">
    <property type="term" value="P:regulation of DNA-templated transcription"/>
    <property type="evidence" value="ECO:0007669"/>
    <property type="project" value="InterPro"/>
</dbReference>
<evidence type="ECO:0000313" key="4">
    <source>
        <dbReference type="Proteomes" id="UP000729913"/>
    </source>
</evidence>
<dbReference type="GO" id="GO:0008270">
    <property type="term" value="F:zinc ion binding"/>
    <property type="evidence" value="ECO:0007669"/>
    <property type="project" value="InterPro"/>
</dbReference>
<feature type="domain" description="Spt4/RpoE2 zinc finger" evidence="2">
    <location>
        <begin position="11"/>
        <end position="69"/>
    </location>
</feature>
<dbReference type="OrthoDB" id="248751at2759"/>
<dbReference type="InterPro" id="IPR009287">
    <property type="entry name" value="Spt4"/>
</dbReference>
<dbReference type="Proteomes" id="UP000729913">
    <property type="component" value="Unassembled WGS sequence"/>
</dbReference>
<dbReference type="InterPro" id="IPR022800">
    <property type="entry name" value="Spt4/RpoE2_Znf"/>
</dbReference>
<name>A0A8J5VBM7_9HYME</name>
<dbReference type="CDD" id="cd07973">
    <property type="entry name" value="Spt4"/>
    <property type="match status" value="1"/>
</dbReference>
<dbReference type="GO" id="GO:0000993">
    <property type="term" value="F:RNA polymerase II complex binding"/>
    <property type="evidence" value="ECO:0007669"/>
    <property type="project" value="TreeGrafter"/>
</dbReference>
<proteinExistence type="predicted"/>
<dbReference type="SMART" id="SM01389">
    <property type="entry name" value="Spt4"/>
    <property type="match status" value="1"/>
</dbReference>
<dbReference type="GO" id="GO:0140673">
    <property type="term" value="P:transcription elongation-coupled chromatin remodeling"/>
    <property type="evidence" value="ECO:0007669"/>
    <property type="project" value="InterPro"/>
</dbReference>
<sequence>METVPKELRHLRACLVCSLIKTSDQFEIDGCDNCDEFLRMKNNKDNVFDCSSANFDGMDERNLDQDQMRKFWKEQQKNGYNNQYCRACESEPETLNHLISCRQALKLCSEKIQSEIQTITDRKYDADLDALWRTLLRGPPVSAICVIFKKISTKENQLVDRFTRGVYAISVSGRLPAAVIREMKSRGIVYRPRDTSQR</sequence>
<dbReference type="PANTHER" id="PTHR12882">
    <property type="entry name" value="SUPPRESSOR OF TY 4"/>
    <property type="match status" value="1"/>
</dbReference>
<dbReference type="EMBL" id="JAAOIC020000019">
    <property type="protein sequence ID" value="KAG8040863.1"/>
    <property type="molecule type" value="Genomic_DNA"/>
</dbReference>
<keyword evidence="4" id="KW-1185">Reference proteome</keyword>
<evidence type="ECO:0000256" key="1">
    <source>
        <dbReference type="ARBA" id="ARBA00023163"/>
    </source>
</evidence>
<comment type="caution">
    <text evidence="3">The sequence shown here is derived from an EMBL/GenBank/DDBJ whole genome shotgun (WGS) entry which is preliminary data.</text>
</comment>
<keyword evidence="1" id="KW-0804">Transcription</keyword>
<protein>
    <recommendedName>
        <fullName evidence="2">Spt4/RpoE2 zinc finger domain-containing protein</fullName>
    </recommendedName>
</protein>
<organism evidence="3 4">
    <name type="scientific">Cotesia typhae</name>
    <dbReference type="NCBI Taxonomy" id="2053667"/>
    <lineage>
        <taxon>Eukaryota</taxon>
        <taxon>Metazoa</taxon>
        <taxon>Ecdysozoa</taxon>
        <taxon>Arthropoda</taxon>
        <taxon>Hexapoda</taxon>
        <taxon>Insecta</taxon>
        <taxon>Pterygota</taxon>
        <taxon>Neoptera</taxon>
        <taxon>Endopterygota</taxon>
        <taxon>Hymenoptera</taxon>
        <taxon>Apocrita</taxon>
        <taxon>Ichneumonoidea</taxon>
        <taxon>Braconidae</taxon>
        <taxon>Microgastrinae</taxon>
        <taxon>Cotesia</taxon>
    </lineage>
</organism>
<reference evidence="3" key="2">
    <citation type="submission" date="2021-04" db="EMBL/GenBank/DDBJ databases">
        <title>Genome-wide patterns of bracovirus chromosomal integration into multiple host tissues during parasitism.</title>
        <authorList>
            <person name="Chebbi M.A.C."/>
        </authorList>
    </citation>
    <scope>NUCLEOTIDE SEQUENCE</scope>
    <source>
        <tissue evidence="3">Whole body</tissue>
    </source>
</reference>
<gene>
    <name evidence="3" type="ORF">G9C98_001851</name>
</gene>
<dbReference type="AlphaFoldDB" id="A0A8J5VBM7"/>